<evidence type="ECO:0000313" key="14">
    <source>
        <dbReference type="Proteomes" id="UP000627781"/>
    </source>
</evidence>
<evidence type="ECO:0000256" key="10">
    <source>
        <dbReference type="ARBA" id="ARBA00030386"/>
    </source>
</evidence>
<dbReference type="PANTHER" id="PTHR42716">
    <property type="entry name" value="L-ASPARTATE OXIDASE"/>
    <property type="match status" value="1"/>
</dbReference>
<evidence type="ECO:0000256" key="4">
    <source>
        <dbReference type="ARBA" id="ARBA00012173"/>
    </source>
</evidence>
<feature type="domain" description="FAD-dependent oxidoreductase 2 FAD-binding" evidence="12">
    <location>
        <begin position="9"/>
        <end position="374"/>
    </location>
</feature>
<dbReference type="Pfam" id="PF00890">
    <property type="entry name" value="FAD_binding_2"/>
    <property type="match status" value="1"/>
</dbReference>
<name>A0ABR8PTL3_9CLOT</name>
<dbReference type="NCBIfam" id="NF004820">
    <property type="entry name" value="PRK06175.1"/>
    <property type="match status" value="1"/>
</dbReference>
<dbReference type="EC" id="1.4.3.16" evidence="4"/>
<proteinExistence type="inferred from homology"/>
<evidence type="ECO:0000256" key="1">
    <source>
        <dbReference type="ARBA" id="ARBA00001974"/>
    </source>
</evidence>
<evidence type="ECO:0000256" key="2">
    <source>
        <dbReference type="ARBA" id="ARBA00004950"/>
    </source>
</evidence>
<evidence type="ECO:0000256" key="7">
    <source>
        <dbReference type="ARBA" id="ARBA00022642"/>
    </source>
</evidence>
<comment type="caution">
    <text evidence="13">The sequence shown here is derived from an EMBL/GenBank/DDBJ whole genome shotgun (WGS) entry which is preliminary data.</text>
</comment>
<dbReference type="InterPro" id="IPR036188">
    <property type="entry name" value="FAD/NAD-bd_sf"/>
</dbReference>
<dbReference type="SUPFAM" id="SSF51905">
    <property type="entry name" value="FAD/NAD(P)-binding domain"/>
    <property type="match status" value="1"/>
</dbReference>
<keyword evidence="7" id="KW-0662">Pyridine nucleotide biosynthesis</keyword>
<organism evidence="13 14">
    <name type="scientific">Clostridium cibarium</name>
    <dbReference type="NCBI Taxonomy" id="2762247"/>
    <lineage>
        <taxon>Bacteria</taxon>
        <taxon>Bacillati</taxon>
        <taxon>Bacillota</taxon>
        <taxon>Clostridia</taxon>
        <taxon>Eubacteriales</taxon>
        <taxon>Clostridiaceae</taxon>
        <taxon>Clostridium</taxon>
    </lineage>
</organism>
<keyword evidence="6" id="KW-0285">Flavoprotein</keyword>
<dbReference type="InterPro" id="IPR027477">
    <property type="entry name" value="Succ_DH/fumarate_Rdtase_cat_sf"/>
</dbReference>
<comment type="pathway">
    <text evidence="2">Cofactor biosynthesis; NAD(+) biosynthesis; iminoaspartate from L-aspartate (oxidase route): step 1/1.</text>
</comment>
<evidence type="ECO:0000256" key="9">
    <source>
        <dbReference type="ARBA" id="ARBA00023002"/>
    </source>
</evidence>
<comment type="cofactor">
    <cofactor evidence="1">
        <name>FAD</name>
        <dbReference type="ChEBI" id="CHEBI:57692"/>
    </cofactor>
</comment>
<evidence type="ECO:0000313" key="13">
    <source>
        <dbReference type="EMBL" id="MBD7911520.1"/>
    </source>
</evidence>
<evidence type="ECO:0000259" key="12">
    <source>
        <dbReference type="Pfam" id="PF00890"/>
    </source>
</evidence>
<comment type="similarity">
    <text evidence="3">Belongs to the FAD-dependent oxidoreductase 2 family. NadB subfamily.</text>
</comment>
<dbReference type="InterPro" id="IPR003953">
    <property type="entry name" value="FAD-dep_OxRdtase_2_FAD-bd"/>
</dbReference>
<dbReference type="Proteomes" id="UP000627781">
    <property type="component" value="Unassembled WGS sequence"/>
</dbReference>
<keyword evidence="8" id="KW-0274">FAD</keyword>
<accession>A0ABR8PTL3</accession>
<comment type="catalytic activity">
    <reaction evidence="11">
        <text>L-aspartate + O2 = iminosuccinate + H2O2</text>
        <dbReference type="Rhea" id="RHEA:25876"/>
        <dbReference type="ChEBI" id="CHEBI:15379"/>
        <dbReference type="ChEBI" id="CHEBI:16240"/>
        <dbReference type="ChEBI" id="CHEBI:29991"/>
        <dbReference type="ChEBI" id="CHEBI:77875"/>
        <dbReference type="EC" id="1.4.3.16"/>
    </reaction>
    <physiologicalReaction direction="left-to-right" evidence="11">
        <dbReference type="Rhea" id="RHEA:25877"/>
    </physiologicalReaction>
</comment>
<keyword evidence="14" id="KW-1185">Reference proteome</keyword>
<dbReference type="Gene3D" id="3.90.700.10">
    <property type="entry name" value="Succinate dehydrogenase/fumarate reductase flavoprotein, catalytic domain"/>
    <property type="match status" value="1"/>
</dbReference>
<evidence type="ECO:0000256" key="6">
    <source>
        <dbReference type="ARBA" id="ARBA00022630"/>
    </source>
</evidence>
<evidence type="ECO:0000256" key="11">
    <source>
        <dbReference type="ARBA" id="ARBA00048305"/>
    </source>
</evidence>
<evidence type="ECO:0000256" key="5">
    <source>
        <dbReference type="ARBA" id="ARBA00021901"/>
    </source>
</evidence>
<dbReference type="Gene3D" id="3.50.50.60">
    <property type="entry name" value="FAD/NAD(P)-binding domain"/>
    <property type="match status" value="1"/>
</dbReference>
<evidence type="ECO:0000256" key="8">
    <source>
        <dbReference type="ARBA" id="ARBA00022827"/>
    </source>
</evidence>
<evidence type="ECO:0000256" key="3">
    <source>
        <dbReference type="ARBA" id="ARBA00008562"/>
    </source>
</evidence>
<sequence>MTNVIKTCDVLIAGTGVAGVYSALNLNKNLKIILITKENLRDCNSYLAQGGISTVLNDDDIIPYIEDTIKAGNYKNNKKSVEILVKESKDNIKRLIDLHVPFDKNEDGSLSYTREGGHSTFRIAHVKDETGKYIMESLYKELETRTNIEVIEKCRLIDIIKKDKLCLGGICSFKDDTLEIHAKSTILATGGLGGLFTSTTNFPSLTGDGISIALKNNVAIQDINYLQLHPTVLYEKNSNGKRLLLSESLRGEGGIIRNLKGEEFVDSLKPRDIVSKAILKEISKTPDTPYVYLDLTHLDKNFLMKRFPFIYSECLSRGYIMDTDMLPISPAHHYAMGGIKVNINGETNLTNLYALGETACTGVHGNNRLASNSLLEGVVFAYRCAKKINEELYSHTVNYPTKEELIDFLKERVDENYAKLLNC</sequence>
<dbReference type="PANTHER" id="PTHR42716:SF2">
    <property type="entry name" value="L-ASPARTATE OXIDASE, CHLOROPLASTIC"/>
    <property type="match status" value="1"/>
</dbReference>
<dbReference type="EMBL" id="JACSRA010000011">
    <property type="protein sequence ID" value="MBD7911520.1"/>
    <property type="molecule type" value="Genomic_DNA"/>
</dbReference>
<protein>
    <recommendedName>
        <fullName evidence="5">L-aspartate oxidase</fullName>
        <ecNumber evidence="4">1.4.3.16</ecNumber>
    </recommendedName>
    <alternativeName>
        <fullName evidence="10">Quinolinate synthase B</fullName>
    </alternativeName>
</protein>
<dbReference type="InterPro" id="IPR005288">
    <property type="entry name" value="NadB"/>
</dbReference>
<gene>
    <name evidence="13" type="ORF">H9661_09145</name>
</gene>
<dbReference type="SUPFAM" id="SSF56425">
    <property type="entry name" value="Succinate dehydrogenase/fumarate reductase flavoprotein, catalytic domain"/>
    <property type="match status" value="1"/>
</dbReference>
<dbReference type="GO" id="GO:0008734">
    <property type="term" value="F:L-aspartate oxidase activity"/>
    <property type="evidence" value="ECO:0007669"/>
    <property type="project" value="UniProtKB-EC"/>
</dbReference>
<reference evidence="13 14" key="1">
    <citation type="submission" date="2020-08" db="EMBL/GenBank/DDBJ databases">
        <title>A Genomic Blueprint of the Chicken Gut Microbiome.</title>
        <authorList>
            <person name="Gilroy R."/>
            <person name="Ravi A."/>
            <person name="Getino M."/>
            <person name="Pursley I."/>
            <person name="Horton D.L."/>
            <person name="Alikhan N.-F."/>
            <person name="Baker D."/>
            <person name="Gharbi K."/>
            <person name="Hall N."/>
            <person name="Watson M."/>
            <person name="Adriaenssens E.M."/>
            <person name="Foster-Nyarko E."/>
            <person name="Jarju S."/>
            <person name="Secka A."/>
            <person name="Antonio M."/>
            <person name="Oren A."/>
            <person name="Chaudhuri R."/>
            <person name="La Ragione R.M."/>
            <person name="Hildebrand F."/>
            <person name="Pallen M.J."/>
        </authorList>
    </citation>
    <scope>NUCLEOTIDE SEQUENCE [LARGE SCALE GENOMIC DNA]</scope>
    <source>
        <strain evidence="13 14">Sa3CVN1</strain>
    </source>
</reference>
<keyword evidence="9 13" id="KW-0560">Oxidoreductase</keyword>